<dbReference type="InterPro" id="IPR050055">
    <property type="entry name" value="EF-Tu_GTPase"/>
</dbReference>
<dbReference type="Gene3D" id="3.40.50.300">
    <property type="entry name" value="P-loop containing nucleotide triphosphate hydrolases"/>
    <property type="match status" value="1"/>
</dbReference>
<dbReference type="PANTHER" id="PTHR43721">
    <property type="entry name" value="ELONGATION FACTOR TU-RELATED"/>
    <property type="match status" value="1"/>
</dbReference>
<dbReference type="Pfam" id="PF09106">
    <property type="entry name" value="WHD_2nd_SelB"/>
    <property type="match status" value="1"/>
</dbReference>
<dbReference type="Pfam" id="PF09107">
    <property type="entry name" value="WHD_3rd_SelB"/>
    <property type="match status" value="1"/>
</dbReference>
<dbReference type="InterPro" id="IPR009000">
    <property type="entry name" value="Transl_B-barrel_sf"/>
</dbReference>
<keyword evidence="6" id="KW-0342">GTP-binding</keyword>
<dbReference type="GO" id="GO:0003924">
    <property type="term" value="F:GTPase activity"/>
    <property type="evidence" value="ECO:0007669"/>
    <property type="project" value="InterPro"/>
</dbReference>
<dbReference type="GO" id="GO:0003723">
    <property type="term" value="F:RNA binding"/>
    <property type="evidence" value="ECO:0007669"/>
    <property type="project" value="InterPro"/>
</dbReference>
<dbReference type="Gene3D" id="1.10.10.2770">
    <property type="match status" value="1"/>
</dbReference>
<dbReference type="PROSITE" id="PS00301">
    <property type="entry name" value="G_TR_1"/>
    <property type="match status" value="1"/>
</dbReference>
<keyword evidence="3" id="KW-0963">Cytoplasm</keyword>
<dbReference type="PANTHER" id="PTHR43721:SF22">
    <property type="entry name" value="ELONGATION FACTOR TU, MITOCHONDRIAL"/>
    <property type="match status" value="1"/>
</dbReference>
<evidence type="ECO:0000259" key="9">
    <source>
        <dbReference type="PROSITE" id="PS51722"/>
    </source>
</evidence>
<dbReference type="Pfam" id="PF00009">
    <property type="entry name" value="GTP_EFTU"/>
    <property type="match status" value="1"/>
</dbReference>
<dbReference type="CDD" id="cd03696">
    <property type="entry name" value="SelB_II"/>
    <property type="match status" value="1"/>
</dbReference>
<dbReference type="InterPro" id="IPR036388">
    <property type="entry name" value="WH-like_DNA-bd_sf"/>
</dbReference>
<evidence type="ECO:0000256" key="7">
    <source>
        <dbReference type="ARBA" id="ARBA00025526"/>
    </source>
</evidence>
<comment type="subcellular location">
    <subcellularLocation>
        <location evidence="1">Cytoplasm</location>
    </subcellularLocation>
</comment>
<dbReference type="InterPro" id="IPR005225">
    <property type="entry name" value="Small_GTP-bd"/>
</dbReference>
<name>Q028S0_SOLUE</name>
<dbReference type="EMBL" id="CP000473">
    <property type="protein sequence ID" value="ABJ82482.1"/>
    <property type="molecule type" value="Genomic_DNA"/>
</dbReference>
<dbReference type="InterPro" id="IPR004161">
    <property type="entry name" value="EFTu-like_2"/>
</dbReference>
<dbReference type="SUPFAM" id="SSF50465">
    <property type="entry name" value="EF-Tu/eEF-1alpha/eIF2-gamma C-terminal domain"/>
    <property type="match status" value="1"/>
</dbReference>
<dbReference type="InterPro" id="IPR057335">
    <property type="entry name" value="Beta-barrel_SelB"/>
</dbReference>
<dbReference type="SUPFAM" id="SSF52540">
    <property type="entry name" value="P-loop containing nucleoside triphosphate hydrolases"/>
    <property type="match status" value="1"/>
</dbReference>
<evidence type="ECO:0000256" key="2">
    <source>
        <dbReference type="ARBA" id="ARBA00015953"/>
    </source>
</evidence>
<dbReference type="STRING" id="234267.Acid_1490"/>
<dbReference type="NCBIfam" id="TIGR00231">
    <property type="entry name" value="small_GTP"/>
    <property type="match status" value="1"/>
</dbReference>
<proteinExistence type="predicted"/>
<reference evidence="10" key="1">
    <citation type="submission" date="2006-10" db="EMBL/GenBank/DDBJ databases">
        <title>Complete sequence of Solibacter usitatus Ellin6076.</title>
        <authorList>
            <consortium name="US DOE Joint Genome Institute"/>
            <person name="Copeland A."/>
            <person name="Lucas S."/>
            <person name="Lapidus A."/>
            <person name="Barry K."/>
            <person name="Detter J.C."/>
            <person name="Glavina del Rio T."/>
            <person name="Hammon N."/>
            <person name="Israni S."/>
            <person name="Dalin E."/>
            <person name="Tice H."/>
            <person name="Pitluck S."/>
            <person name="Thompson L.S."/>
            <person name="Brettin T."/>
            <person name="Bruce D."/>
            <person name="Han C."/>
            <person name="Tapia R."/>
            <person name="Gilna P."/>
            <person name="Schmutz J."/>
            <person name="Larimer F."/>
            <person name="Land M."/>
            <person name="Hauser L."/>
            <person name="Kyrpides N."/>
            <person name="Mikhailova N."/>
            <person name="Janssen P.H."/>
            <person name="Kuske C.R."/>
            <person name="Richardson P."/>
        </authorList>
    </citation>
    <scope>NUCLEOTIDE SEQUENCE</scope>
    <source>
        <strain evidence="10">Ellin6076</strain>
    </source>
</reference>
<dbReference type="Pfam" id="PF25461">
    <property type="entry name" value="Beta-barrel_SelB"/>
    <property type="match status" value="1"/>
</dbReference>
<dbReference type="Gene3D" id="2.40.30.10">
    <property type="entry name" value="Translation factors"/>
    <property type="match status" value="1"/>
</dbReference>
<accession>Q028S0</accession>
<dbReference type="Pfam" id="PF03144">
    <property type="entry name" value="GTP_EFTU_D2"/>
    <property type="match status" value="1"/>
</dbReference>
<dbReference type="InterPro" id="IPR015190">
    <property type="entry name" value="Elong_fac_SelB-wing-hlx_typ-2"/>
</dbReference>
<evidence type="ECO:0000256" key="5">
    <source>
        <dbReference type="ARBA" id="ARBA00022917"/>
    </source>
</evidence>
<comment type="function">
    <text evidence="7">Translation factor necessary for the incorporation of selenocysteine into proteins. It probably replaces EF-Tu for the insertion of selenocysteine directed by the UGA codon. SelB binds GTP and GDP.</text>
</comment>
<evidence type="ECO:0000256" key="6">
    <source>
        <dbReference type="ARBA" id="ARBA00023134"/>
    </source>
</evidence>
<gene>
    <name evidence="10" type="ordered locus">Acid_1490</name>
</gene>
<dbReference type="InterPro" id="IPR015191">
    <property type="entry name" value="SelB_WHD4"/>
</dbReference>
<dbReference type="AlphaFoldDB" id="Q028S0"/>
<dbReference type="eggNOG" id="COG3276">
    <property type="taxonomic scope" value="Bacteria"/>
</dbReference>
<sequence length="619" mass="67527">MKHIIVGTAGHIDHGKTALVKALTGIDADRLEEEKRRGITIDLGFAHLDLTPALRLGFVDVPGHERFVKNMLAGVGGIDLVLFVIAADESIKPQTREHFDICRLLGIPRGIVALTKSDLVDADILGLVRMEVEELVAGSFLESAPIVPVSSTTGAGLDDLRRELARVAAAVPEKNASGHFRLPIDRVFTVKGFGTVVTGTLVSGSVAKDSEVELFPAGRRLRVRGIQVHGAKSERAVAGQRTALNLADIEPAELQRGYVLSDPNRFRGSYQIDCRLNLLPSAKPLKHRAPVHFHAGTAEIEAQVRLLEGTAALRPGASAYARIILRDGTLLLPGDRFIIRMFSPVITIGGGIVIDTAGRRYRKSDNVKARLDTLSGDDPAARIALLVREAEFGMDLIQLIARTGMSEPAIVGAAAKAPVVAIGQPRSWYVDRAWMQSARERIVRTVREFHQNHPLLPGIARQELRAGAPPWVLDALLADSKEVVADAEIVRSRSHKLVLKEDEAQARAKIESAFQEAGLAVPALPEVLAKSGVEPARARSLLQILLREKVLVRVSEDLVFHASAIDQLRTLLAAHKGERFAVPAFKEWTGISRKYAIPLLEFLDREKVTRRDADHRVIL</sequence>
<dbReference type="CDD" id="cd15491">
    <property type="entry name" value="selB_III"/>
    <property type="match status" value="1"/>
</dbReference>
<dbReference type="InterPro" id="IPR004535">
    <property type="entry name" value="Transl_elong_SelB"/>
</dbReference>
<evidence type="ECO:0000256" key="3">
    <source>
        <dbReference type="ARBA" id="ARBA00022490"/>
    </source>
</evidence>
<dbReference type="KEGG" id="sus:Acid_1490"/>
<evidence type="ECO:0000313" key="10">
    <source>
        <dbReference type="EMBL" id="ABJ82482.1"/>
    </source>
</evidence>
<feature type="domain" description="Tr-type G" evidence="9">
    <location>
        <begin position="1"/>
        <end position="173"/>
    </location>
</feature>
<dbReference type="GO" id="GO:0005525">
    <property type="term" value="F:GTP binding"/>
    <property type="evidence" value="ECO:0007669"/>
    <property type="project" value="UniProtKB-KW"/>
</dbReference>
<dbReference type="GO" id="GO:0005829">
    <property type="term" value="C:cytosol"/>
    <property type="evidence" value="ECO:0007669"/>
    <property type="project" value="TreeGrafter"/>
</dbReference>
<dbReference type="GO" id="GO:0003746">
    <property type="term" value="F:translation elongation factor activity"/>
    <property type="evidence" value="ECO:0007669"/>
    <property type="project" value="UniProtKB-KW"/>
</dbReference>
<dbReference type="SUPFAM" id="SSF46785">
    <property type="entry name" value="Winged helix' DNA-binding domain"/>
    <property type="match status" value="3"/>
</dbReference>
<dbReference type="Gene3D" id="1.10.10.10">
    <property type="entry name" value="Winged helix-like DNA-binding domain superfamily/Winged helix DNA-binding domain"/>
    <property type="match status" value="1"/>
</dbReference>
<dbReference type="InterPro" id="IPR036390">
    <property type="entry name" value="WH_DNA-bd_sf"/>
</dbReference>
<protein>
    <recommendedName>
        <fullName evidence="2">Selenocysteine-specific elongation factor</fullName>
    </recommendedName>
    <alternativeName>
        <fullName evidence="8">SelB translation factor</fullName>
    </alternativeName>
</protein>
<dbReference type="InParanoid" id="Q028S0"/>
<keyword evidence="4" id="KW-0547">Nucleotide-binding</keyword>
<keyword evidence="5" id="KW-0648">Protein biosynthesis</keyword>
<organism evidence="10">
    <name type="scientific">Solibacter usitatus (strain Ellin6076)</name>
    <dbReference type="NCBI Taxonomy" id="234267"/>
    <lineage>
        <taxon>Bacteria</taxon>
        <taxon>Pseudomonadati</taxon>
        <taxon>Acidobacteriota</taxon>
        <taxon>Terriglobia</taxon>
        <taxon>Bryobacterales</taxon>
        <taxon>Solibacteraceae</taxon>
        <taxon>Candidatus Solibacter</taxon>
    </lineage>
</organism>
<dbReference type="InterPro" id="IPR031157">
    <property type="entry name" value="G_TR_CS"/>
</dbReference>
<evidence type="ECO:0000256" key="1">
    <source>
        <dbReference type="ARBA" id="ARBA00004496"/>
    </source>
</evidence>
<dbReference type="CDD" id="cd04171">
    <property type="entry name" value="SelB"/>
    <property type="match status" value="1"/>
</dbReference>
<dbReference type="OrthoDB" id="9804504at2"/>
<dbReference type="InterPro" id="IPR000795">
    <property type="entry name" value="T_Tr_GTP-bd_dom"/>
</dbReference>
<evidence type="ECO:0000256" key="4">
    <source>
        <dbReference type="ARBA" id="ARBA00022741"/>
    </source>
</evidence>
<dbReference type="SUPFAM" id="SSF50447">
    <property type="entry name" value="Translation proteins"/>
    <property type="match status" value="1"/>
</dbReference>
<dbReference type="GO" id="GO:0001514">
    <property type="term" value="P:selenocysteine incorporation"/>
    <property type="evidence" value="ECO:0007669"/>
    <property type="project" value="InterPro"/>
</dbReference>
<keyword evidence="10" id="KW-0251">Elongation factor</keyword>
<dbReference type="NCBIfam" id="TIGR00475">
    <property type="entry name" value="selB"/>
    <property type="match status" value="1"/>
</dbReference>
<evidence type="ECO:0000256" key="8">
    <source>
        <dbReference type="ARBA" id="ARBA00031615"/>
    </source>
</evidence>
<dbReference type="HOGENOM" id="CLU_023030_3_0_0"/>
<dbReference type="PROSITE" id="PS51722">
    <property type="entry name" value="G_TR_2"/>
    <property type="match status" value="1"/>
</dbReference>
<dbReference type="InterPro" id="IPR027417">
    <property type="entry name" value="P-loop_NTPase"/>
</dbReference>
<dbReference type="FunCoup" id="Q028S0">
    <property type="interactions" value="107"/>
</dbReference>
<dbReference type="InterPro" id="IPR009001">
    <property type="entry name" value="Transl_elong_EF1A/Init_IF2_C"/>
</dbReference>